<dbReference type="SUPFAM" id="SSF103473">
    <property type="entry name" value="MFS general substrate transporter"/>
    <property type="match status" value="1"/>
</dbReference>
<comment type="similarity">
    <text evidence="2">Belongs to the major facilitator superfamily. Monocarboxylate porter (TC 2.A.1.13) family.</text>
</comment>
<dbReference type="InterPro" id="IPR011701">
    <property type="entry name" value="MFS"/>
</dbReference>
<evidence type="ECO:0000256" key="3">
    <source>
        <dbReference type="ARBA" id="ARBA00023180"/>
    </source>
</evidence>
<feature type="transmembrane region" description="Helical" evidence="4">
    <location>
        <begin position="249"/>
        <end position="269"/>
    </location>
</feature>
<dbReference type="InterPro" id="IPR036259">
    <property type="entry name" value="MFS_trans_sf"/>
</dbReference>
<gene>
    <name evidence="5" type="ORF">B0J13DRAFT_263366</name>
</gene>
<comment type="subcellular location">
    <subcellularLocation>
        <location evidence="1">Membrane</location>
        <topology evidence="1">Multi-pass membrane protein</topology>
    </subcellularLocation>
</comment>
<dbReference type="Proteomes" id="UP000717696">
    <property type="component" value="Unassembled WGS sequence"/>
</dbReference>
<organism evidence="5 6">
    <name type="scientific">Dactylonectria estremocensis</name>
    <dbReference type="NCBI Taxonomy" id="1079267"/>
    <lineage>
        <taxon>Eukaryota</taxon>
        <taxon>Fungi</taxon>
        <taxon>Dikarya</taxon>
        <taxon>Ascomycota</taxon>
        <taxon>Pezizomycotina</taxon>
        <taxon>Sordariomycetes</taxon>
        <taxon>Hypocreomycetidae</taxon>
        <taxon>Hypocreales</taxon>
        <taxon>Nectriaceae</taxon>
        <taxon>Dactylonectria</taxon>
    </lineage>
</organism>
<comment type="caution">
    <text evidence="5">The sequence shown here is derived from an EMBL/GenBank/DDBJ whole genome shotgun (WGS) entry which is preliminary data.</text>
</comment>
<feature type="transmembrane region" description="Helical" evidence="4">
    <location>
        <begin position="208"/>
        <end position="228"/>
    </location>
</feature>
<dbReference type="PANTHER" id="PTHR11360">
    <property type="entry name" value="MONOCARBOXYLATE TRANSPORTER"/>
    <property type="match status" value="1"/>
</dbReference>
<accession>A0A9P9F3E7</accession>
<evidence type="ECO:0000256" key="2">
    <source>
        <dbReference type="ARBA" id="ARBA00006727"/>
    </source>
</evidence>
<feature type="transmembrane region" description="Helical" evidence="4">
    <location>
        <begin position="55"/>
        <end position="78"/>
    </location>
</feature>
<feature type="transmembrane region" description="Helical" evidence="4">
    <location>
        <begin position="316"/>
        <end position="336"/>
    </location>
</feature>
<proteinExistence type="inferred from homology"/>
<keyword evidence="4" id="KW-0812">Transmembrane</keyword>
<reference evidence="5" key="1">
    <citation type="journal article" date="2021" name="Nat. Commun.">
        <title>Genetic determinants of endophytism in the Arabidopsis root mycobiome.</title>
        <authorList>
            <person name="Mesny F."/>
            <person name="Miyauchi S."/>
            <person name="Thiergart T."/>
            <person name="Pickel B."/>
            <person name="Atanasova L."/>
            <person name="Karlsson M."/>
            <person name="Huettel B."/>
            <person name="Barry K.W."/>
            <person name="Haridas S."/>
            <person name="Chen C."/>
            <person name="Bauer D."/>
            <person name="Andreopoulos W."/>
            <person name="Pangilinan J."/>
            <person name="LaButti K."/>
            <person name="Riley R."/>
            <person name="Lipzen A."/>
            <person name="Clum A."/>
            <person name="Drula E."/>
            <person name="Henrissat B."/>
            <person name="Kohler A."/>
            <person name="Grigoriev I.V."/>
            <person name="Martin F.M."/>
            <person name="Hacquard S."/>
        </authorList>
    </citation>
    <scope>NUCLEOTIDE SEQUENCE</scope>
    <source>
        <strain evidence="5">MPI-CAGE-AT-0021</strain>
    </source>
</reference>
<name>A0A9P9F3E7_9HYPO</name>
<dbReference type="EMBL" id="JAGMUU010000005">
    <property type="protein sequence ID" value="KAH7152424.1"/>
    <property type="molecule type" value="Genomic_DNA"/>
</dbReference>
<dbReference type="InterPro" id="IPR050327">
    <property type="entry name" value="Proton-linked_MCT"/>
</dbReference>
<keyword evidence="6" id="KW-1185">Reference proteome</keyword>
<evidence type="ECO:0000256" key="4">
    <source>
        <dbReference type="SAM" id="Phobius"/>
    </source>
</evidence>
<dbReference type="Pfam" id="PF07690">
    <property type="entry name" value="MFS_1"/>
    <property type="match status" value="1"/>
</dbReference>
<evidence type="ECO:0000256" key="1">
    <source>
        <dbReference type="ARBA" id="ARBA00004141"/>
    </source>
</evidence>
<feature type="transmembrane region" description="Helical" evidence="4">
    <location>
        <begin position="176"/>
        <end position="196"/>
    </location>
</feature>
<evidence type="ECO:0000313" key="6">
    <source>
        <dbReference type="Proteomes" id="UP000717696"/>
    </source>
</evidence>
<keyword evidence="3" id="KW-0325">Glycoprotein</keyword>
<keyword evidence="4" id="KW-1133">Transmembrane helix</keyword>
<protein>
    <submittedName>
        <fullName evidence="5">Major facilitator superfamily domain-containing protein</fullName>
    </submittedName>
</protein>
<dbReference type="PANTHER" id="PTHR11360:SF130">
    <property type="entry name" value="MAJOR FACILITATOR SUPERFAMILY (MFS) PROFILE DOMAIN-CONTAINING PROTEIN-RELATED"/>
    <property type="match status" value="1"/>
</dbReference>
<feature type="transmembrane region" description="Helical" evidence="4">
    <location>
        <begin position="143"/>
        <end position="164"/>
    </location>
</feature>
<feature type="transmembrane region" description="Helical" evidence="4">
    <location>
        <begin position="412"/>
        <end position="431"/>
    </location>
</feature>
<evidence type="ECO:0000313" key="5">
    <source>
        <dbReference type="EMBL" id="KAH7152424.1"/>
    </source>
</evidence>
<dbReference type="AlphaFoldDB" id="A0A9P9F3E7"/>
<feature type="transmembrane region" description="Helical" evidence="4">
    <location>
        <begin position="275"/>
        <end position="295"/>
    </location>
</feature>
<feature type="transmembrane region" description="Helical" evidence="4">
    <location>
        <begin position="120"/>
        <end position="137"/>
    </location>
</feature>
<sequence>MYPDDAEKRAGKSTDMPENQVLASIISNTNAPPHPVPNDDTFNPPDGGFLAWSQVFAGMLINCIAWGFPGSFGVFQLYYQESLNLPSSQISWIGSAQTFLTFAVCGPAGRLADAGYTRQTLLAGSILVVMGTFMTSLCKEYWQIFLAQGICTGMGMGIIFMPAVSVVSSYFKKKKAFALAVAATGTGFGSLIFPSTLQYLIPQVGFPWAVRCASFVALTMTVIANLIIKPYLPPRRSGPLIEWEAFRELPYLFFSLGAFLNFYAMYFGFFYINVYARTVIGFTSVEAVGLLLIVNGMSIPARPLVGYLADYHIGPINTYLTGMSIVAVTIYAWIGVKTVTGMYVFCVFFGFVNGACQGTFVGANASLTKDPQKMGTRFGMIQTMSAFASLAGAPTAGAIIDRSNGQFVWAQVWGGTVIITASIFILASRIASTGWKLRAKI</sequence>
<dbReference type="GO" id="GO:0016020">
    <property type="term" value="C:membrane"/>
    <property type="evidence" value="ECO:0007669"/>
    <property type="project" value="UniProtKB-SubCell"/>
</dbReference>
<feature type="transmembrane region" description="Helical" evidence="4">
    <location>
        <begin position="342"/>
        <end position="367"/>
    </location>
</feature>
<keyword evidence="4" id="KW-0472">Membrane</keyword>
<dbReference type="GO" id="GO:0022857">
    <property type="term" value="F:transmembrane transporter activity"/>
    <property type="evidence" value="ECO:0007669"/>
    <property type="project" value="InterPro"/>
</dbReference>
<feature type="transmembrane region" description="Helical" evidence="4">
    <location>
        <begin position="379"/>
        <end position="400"/>
    </location>
</feature>
<dbReference type="OrthoDB" id="2213137at2759"/>
<dbReference type="Gene3D" id="1.20.1250.20">
    <property type="entry name" value="MFS general substrate transporter like domains"/>
    <property type="match status" value="1"/>
</dbReference>